<dbReference type="AlphaFoldDB" id="A0A2C6K147"/>
<feature type="region of interest" description="Disordered" evidence="1">
    <location>
        <begin position="1"/>
        <end position="33"/>
    </location>
</feature>
<dbReference type="GeneID" id="94429712"/>
<dbReference type="RefSeq" id="XP_067921524.1">
    <property type="nucleotide sequence ID" value="XM_068066501.1"/>
</dbReference>
<evidence type="ECO:0000256" key="1">
    <source>
        <dbReference type="SAM" id="MobiDB-lite"/>
    </source>
</evidence>
<keyword evidence="3" id="KW-1185">Reference proteome</keyword>
<reference evidence="2 3" key="1">
    <citation type="journal article" date="2017" name="Int. J. Parasitol.">
        <title>The genome of the protozoan parasite Cystoisospora suis and a reverse vaccinology approach to identify vaccine candidates.</title>
        <authorList>
            <person name="Palmieri N."/>
            <person name="Shrestha A."/>
            <person name="Ruttkowski B."/>
            <person name="Beck T."/>
            <person name="Vogl C."/>
            <person name="Tomley F."/>
            <person name="Blake D.P."/>
            <person name="Joachim A."/>
        </authorList>
    </citation>
    <scope>NUCLEOTIDE SEQUENCE [LARGE SCALE GENOMIC DNA]</scope>
    <source>
        <strain evidence="2 3">Wien I</strain>
    </source>
</reference>
<gene>
    <name evidence="2" type="ORF">CSUI_006338</name>
</gene>
<proteinExistence type="predicted"/>
<sequence>MPKSFGSEGEPRFSHHVPPRDRDRATEVERKKSLRPFYTQAGAHHAAAACPSEPLALHCSTPFPPRLSPHTLTAPREAQVTQQTLGTPARYPLVTLLLCL</sequence>
<evidence type="ECO:0000313" key="3">
    <source>
        <dbReference type="Proteomes" id="UP000221165"/>
    </source>
</evidence>
<feature type="non-terminal residue" evidence="2">
    <location>
        <position position="100"/>
    </location>
</feature>
<dbReference type="EMBL" id="MIGC01003190">
    <property type="protein sequence ID" value="PHJ19831.1"/>
    <property type="molecule type" value="Genomic_DNA"/>
</dbReference>
<accession>A0A2C6K147</accession>
<name>A0A2C6K147_9APIC</name>
<organism evidence="2 3">
    <name type="scientific">Cystoisospora suis</name>
    <dbReference type="NCBI Taxonomy" id="483139"/>
    <lineage>
        <taxon>Eukaryota</taxon>
        <taxon>Sar</taxon>
        <taxon>Alveolata</taxon>
        <taxon>Apicomplexa</taxon>
        <taxon>Conoidasida</taxon>
        <taxon>Coccidia</taxon>
        <taxon>Eucoccidiorida</taxon>
        <taxon>Eimeriorina</taxon>
        <taxon>Sarcocystidae</taxon>
        <taxon>Cystoisospora</taxon>
    </lineage>
</organism>
<protein>
    <submittedName>
        <fullName evidence="2">Uncharacterized protein</fullName>
    </submittedName>
</protein>
<feature type="compositionally biased region" description="Basic and acidic residues" evidence="1">
    <location>
        <begin position="9"/>
        <end position="31"/>
    </location>
</feature>
<evidence type="ECO:0000313" key="2">
    <source>
        <dbReference type="EMBL" id="PHJ19831.1"/>
    </source>
</evidence>
<dbReference type="VEuPathDB" id="ToxoDB:CSUI_006338"/>
<dbReference type="Proteomes" id="UP000221165">
    <property type="component" value="Unassembled WGS sequence"/>
</dbReference>
<comment type="caution">
    <text evidence="2">The sequence shown here is derived from an EMBL/GenBank/DDBJ whole genome shotgun (WGS) entry which is preliminary data.</text>
</comment>